<organism evidence="1 2">
    <name type="scientific">Flavobacterium ginsengiterrae</name>
    <dbReference type="NCBI Taxonomy" id="871695"/>
    <lineage>
        <taxon>Bacteria</taxon>
        <taxon>Pseudomonadati</taxon>
        <taxon>Bacteroidota</taxon>
        <taxon>Flavobacteriia</taxon>
        <taxon>Flavobacteriales</taxon>
        <taxon>Flavobacteriaceae</taxon>
        <taxon>Flavobacterium</taxon>
    </lineage>
</organism>
<evidence type="ECO:0000313" key="2">
    <source>
        <dbReference type="Proteomes" id="UP001500748"/>
    </source>
</evidence>
<evidence type="ECO:0000313" key="1">
    <source>
        <dbReference type="EMBL" id="GAA3761031.1"/>
    </source>
</evidence>
<accession>A0ABP7GDP3</accession>
<dbReference type="Proteomes" id="UP001500748">
    <property type="component" value="Unassembled WGS sequence"/>
</dbReference>
<gene>
    <name evidence="1" type="ORF">GCM10022423_10260</name>
</gene>
<keyword evidence="2" id="KW-1185">Reference proteome</keyword>
<dbReference type="RefSeq" id="WP_345141209.1">
    <property type="nucleotide sequence ID" value="NZ_BAABDU010000003.1"/>
</dbReference>
<comment type="caution">
    <text evidence="1">The sequence shown here is derived from an EMBL/GenBank/DDBJ whole genome shotgun (WGS) entry which is preliminary data.</text>
</comment>
<name>A0ABP7GDP3_9FLAO</name>
<dbReference type="EMBL" id="BAABDU010000003">
    <property type="protein sequence ID" value="GAA3761031.1"/>
    <property type="molecule type" value="Genomic_DNA"/>
</dbReference>
<reference evidence="2" key="1">
    <citation type="journal article" date="2019" name="Int. J. Syst. Evol. Microbiol.">
        <title>The Global Catalogue of Microorganisms (GCM) 10K type strain sequencing project: providing services to taxonomists for standard genome sequencing and annotation.</title>
        <authorList>
            <consortium name="The Broad Institute Genomics Platform"/>
            <consortium name="The Broad Institute Genome Sequencing Center for Infectious Disease"/>
            <person name="Wu L."/>
            <person name="Ma J."/>
        </authorList>
    </citation>
    <scope>NUCLEOTIDE SEQUENCE [LARGE SCALE GENOMIC DNA]</scope>
    <source>
        <strain evidence="2">JCM 17337</strain>
    </source>
</reference>
<proteinExistence type="predicted"/>
<protein>
    <submittedName>
        <fullName evidence="1">Uncharacterized protein</fullName>
    </submittedName>
</protein>
<sequence>MKQFYTLFLVFAMHFSFGQINPEKYDYFVQFNGNQLSKKVSIDAILNHPIITKYTSKKPDFDFRKYTSIIQMDQKITIHGNFLDSIPYYQITIPIKGREAVKQYLIEKFNADQNAGSGEKGTIQDFGKYSVFTPKEVKRSLVWDDKYLVIFELTKRLPAKFNDITSPLIITDSIASTEVYDVGVPAEYIEPAADTIKPSVLFDAPMAVEAPPINHDPTAEDYSYNDNPYAEYTAQEADFDKKQSEKQSQIIKSLFENGFTPPVSTKVTPSADISSWLNYSSVISTLNSSYSLMSLIAGYNKFMPLDKNFAESLKGINLDFYFDNDNARIEEIIEYSGKVAEVVSKISNRKPNKNIFNYFPSQKPLGYMSYHINTKAALENFPSLMSDLFQSPKLLKEDITVITDLISTIVDEEATAKLFDGDLSFFLHDVKEVEVTAKKYGYDENYEEKITEEKVKKTIPLFSVIFTSTHPTFGDKLLQLGVRKKVLVQKGNDYVITDVKEYGDIFIRKDKDVVIIGNTINYFNTGSGSFVKEAKQDLSKNYMFGKMNIVQSINAFGNAGKAKPEELNKILKVSEQFTDIVFDSPKKLIDNKLKFELRLNASKSDKNIILQTLDLAQELTEK</sequence>